<evidence type="ECO:0000313" key="4">
    <source>
        <dbReference type="Proteomes" id="UP000694308"/>
    </source>
</evidence>
<dbReference type="PROSITE" id="PS50991">
    <property type="entry name" value="PYR_CT"/>
    <property type="match status" value="1"/>
</dbReference>
<evidence type="ECO:0000256" key="1">
    <source>
        <dbReference type="ARBA" id="ARBA00022679"/>
    </source>
</evidence>
<proteinExistence type="predicted"/>
<sequence length="352" mass="38978">MGQMIELIDQTVDEGLNLGLAAQNIKSTLQIIKKYSVETVEISLCNLEKSSIDFPRDTIKNLLRCKVNASAQEIVKAKQIGFSKITVNWSHSYEESSLLNLKNVLCEAKNAFQEVYIYIQNASSFTLEELSCYFEIILSYKIKGFIYGDEDSSLEPLKVYTNMKTLKRLIPCMLEFHGHNGYGLATANSLAALKAGIVNVSTSVSGIGFHGHAAMEEVLMAAKHLWKWYQVPSGKSIAPDFAKLLAYMGISLPGDKAIIGNNVFAHESGIHVDGVFKNSLLYEVIKPEEVGLTRKLVIGKHSGIASVKAKFLQWNINLDEEKAVEMLNNIKEIAVAQKGALSDEQLHKLYAS</sequence>
<evidence type="ECO:0000259" key="2">
    <source>
        <dbReference type="PROSITE" id="PS50991"/>
    </source>
</evidence>
<feature type="domain" description="Pyruvate carboxyltransferase" evidence="2">
    <location>
        <begin position="5"/>
        <end position="245"/>
    </location>
</feature>
<keyword evidence="1" id="KW-0808">Transferase</keyword>
<evidence type="ECO:0000313" key="3">
    <source>
        <dbReference type="EMBL" id="MBV7273721.1"/>
    </source>
</evidence>
<dbReference type="InterPro" id="IPR000891">
    <property type="entry name" value="PYR_CT"/>
</dbReference>
<dbReference type="GO" id="GO:0016740">
    <property type="term" value="F:transferase activity"/>
    <property type="evidence" value="ECO:0007669"/>
    <property type="project" value="UniProtKB-KW"/>
</dbReference>
<dbReference type="Pfam" id="PF00682">
    <property type="entry name" value="HMGL-like"/>
    <property type="match status" value="1"/>
</dbReference>
<dbReference type="Proteomes" id="UP000694308">
    <property type="component" value="Unassembled WGS sequence"/>
</dbReference>
<organism evidence="3 4">
    <name type="scientific">Clostridium thailandense</name>
    <dbReference type="NCBI Taxonomy" id="2794346"/>
    <lineage>
        <taxon>Bacteria</taxon>
        <taxon>Bacillati</taxon>
        <taxon>Bacillota</taxon>
        <taxon>Clostridia</taxon>
        <taxon>Eubacteriales</taxon>
        <taxon>Clostridiaceae</taxon>
        <taxon>Clostridium</taxon>
    </lineage>
</organism>
<gene>
    <name evidence="3" type="ORF">I6U48_12455</name>
</gene>
<dbReference type="PANTHER" id="PTHR42880:SF1">
    <property type="entry name" value="ISOPROPYLMALATE_HOMOCITRATE_CITRAMALATE SYNTHASE FAMILY PROTEIN"/>
    <property type="match status" value="1"/>
</dbReference>
<accession>A0A949TXL1</accession>
<keyword evidence="4" id="KW-1185">Reference proteome</keyword>
<dbReference type="PANTHER" id="PTHR42880">
    <property type="entry name" value="HOMOCITRATE SYNTHASE"/>
    <property type="match status" value="1"/>
</dbReference>
<dbReference type="EMBL" id="JAEEGC010000053">
    <property type="protein sequence ID" value="MBV7273721.1"/>
    <property type="molecule type" value="Genomic_DNA"/>
</dbReference>
<name>A0A949TXL1_9CLOT</name>
<comment type="caution">
    <text evidence="3">The sequence shown here is derived from an EMBL/GenBank/DDBJ whole genome shotgun (WGS) entry which is preliminary data.</text>
</comment>
<dbReference type="InterPro" id="IPR054691">
    <property type="entry name" value="LeuA/HCS_post-cat"/>
</dbReference>
<dbReference type="Pfam" id="PF22617">
    <property type="entry name" value="HCS_D2"/>
    <property type="match status" value="1"/>
</dbReference>
<protein>
    <recommendedName>
        <fullName evidence="2">Pyruvate carboxyltransferase domain-containing protein</fullName>
    </recommendedName>
</protein>
<reference evidence="3" key="1">
    <citation type="submission" date="2020-12" db="EMBL/GenBank/DDBJ databases">
        <title>Clostridium thailandense sp. nov., a novel acetogenic bacterium isolated from peat land soil in Thailand.</title>
        <authorList>
            <person name="Chaikitkaew S."/>
            <person name="Birkeland N.K."/>
        </authorList>
    </citation>
    <scope>NUCLEOTIDE SEQUENCE</scope>
    <source>
        <strain evidence="3">PL3</strain>
    </source>
</reference>
<dbReference type="AlphaFoldDB" id="A0A949TXL1"/>